<organism evidence="3 4">
    <name type="scientific">Agreia pratensis</name>
    <dbReference type="NCBI Taxonomy" id="150121"/>
    <lineage>
        <taxon>Bacteria</taxon>
        <taxon>Bacillati</taxon>
        <taxon>Actinomycetota</taxon>
        <taxon>Actinomycetes</taxon>
        <taxon>Micrococcales</taxon>
        <taxon>Microbacteriaceae</taxon>
        <taxon>Agreia</taxon>
    </lineage>
</organism>
<dbReference type="Proteomes" id="UP000193244">
    <property type="component" value="Unassembled WGS sequence"/>
</dbReference>
<dbReference type="SUPFAM" id="SSF53041">
    <property type="entry name" value="Resolvase-like"/>
    <property type="match status" value="1"/>
</dbReference>
<sequence length="461" mass="51332">MSTVIYARQSLDKDGQGTAVDRQLVECRALATTHGLTVSREFVDNDVSASKGVRPEFTKLLSLIQTGDVETIIVWHTDRLYRRVKDLVEIVETAEKNALRILTVRAGELDLTTPAGRMLAGMLGHAARYEVEQKGARQVASNAQRAKKGSWQFSNRPYGYERVNGAVRVVEGEADVIREAYRRYLAGETYYAIAENFNVRNIPTTNGGPWTVSQLRARLANPAYAGIRLYKGEEVAEGDWEALITRDDWEQFKSAKQRRKTPHTWSNRTKYLLSGIATCGVCGGRMMARPDYPRPKNGVAQPAKIAYACTSKWCVQRNQARVDELVESVLIARLSLPDASKLIRPKVDIEPMLAKSADLRQRKDDLALALAEGLLTMAAVREASGGLTKQIDALQRQISAADGDSKLVNLIQAKDVADHWHSKLTLAQRRGIIGTLTSVTIRKQKNTRVFDPEDVAIEWLS</sequence>
<protein>
    <submittedName>
        <fullName evidence="3">Site-specific DNA recombinase</fullName>
    </submittedName>
</protein>
<dbReference type="PANTHER" id="PTHR30461:SF23">
    <property type="entry name" value="DNA RECOMBINASE-RELATED"/>
    <property type="match status" value="1"/>
</dbReference>
<gene>
    <name evidence="3" type="ORF">SAMN06296010_2011</name>
</gene>
<dbReference type="Pfam" id="PF07508">
    <property type="entry name" value="Recombinase"/>
    <property type="match status" value="1"/>
</dbReference>
<dbReference type="Gene3D" id="3.40.50.1390">
    <property type="entry name" value="Resolvase, N-terminal catalytic domain"/>
    <property type="match status" value="1"/>
</dbReference>
<feature type="domain" description="Resolvase/invertase-type recombinase catalytic" evidence="1">
    <location>
        <begin position="2"/>
        <end position="149"/>
    </location>
</feature>
<feature type="domain" description="Recombinase" evidence="2">
    <location>
        <begin position="157"/>
        <end position="262"/>
    </location>
</feature>
<dbReference type="STRING" id="150121.SAMN06296010_2011"/>
<proteinExistence type="predicted"/>
<dbReference type="CDD" id="cd00338">
    <property type="entry name" value="Ser_Recombinase"/>
    <property type="match status" value="1"/>
</dbReference>
<dbReference type="Pfam" id="PF00239">
    <property type="entry name" value="Resolvase"/>
    <property type="match status" value="1"/>
</dbReference>
<dbReference type="AlphaFoldDB" id="A0A1X7K261"/>
<reference evidence="4" key="1">
    <citation type="submission" date="2017-04" db="EMBL/GenBank/DDBJ databases">
        <authorList>
            <person name="Varghese N."/>
            <person name="Submissions S."/>
        </authorList>
    </citation>
    <scope>NUCLEOTIDE SEQUENCE [LARGE SCALE GENOMIC DNA]</scope>
    <source>
        <strain evidence="4">VKM Ac-2510</strain>
    </source>
</reference>
<evidence type="ECO:0000313" key="3">
    <source>
        <dbReference type="EMBL" id="SMG34969.1"/>
    </source>
</evidence>
<dbReference type="InterPro" id="IPR038109">
    <property type="entry name" value="DNA_bind_recomb_sf"/>
</dbReference>
<dbReference type="EMBL" id="FXAY01000003">
    <property type="protein sequence ID" value="SMG34969.1"/>
    <property type="molecule type" value="Genomic_DNA"/>
</dbReference>
<accession>A0A1X7K261</accession>
<dbReference type="GO" id="GO:0000150">
    <property type="term" value="F:DNA strand exchange activity"/>
    <property type="evidence" value="ECO:0007669"/>
    <property type="project" value="InterPro"/>
</dbReference>
<evidence type="ECO:0000313" key="4">
    <source>
        <dbReference type="Proteomes" id="UP000193244"/>
    </source>
</evidence>
<dbReference type="InterPro" id="IPR011109">
    <property type="entry name" value="DNA_bind_recombinase_dom"/>
</dbReference>
<dbReference type="PANTHER" id="PTHR30461">
    <property type="entry name" value="DNA-INVERTASE FROM LAMBDOID PROPHAGE"/>
    <property type="match status" value="1"/>
</dbReference>
<dbReference type="SMART" id="SM00857">
    <property type="entry name" value="Resolvase"/>
    <property type="match status" value="1"/>
</dbReference>
<dbReference type="InterPro" id="IPR006119">
    <property type="entry name" value="Resolv_N"/>
</dbReference>
<dbReference type="GO" id="GO:0003677">
    <property type="term" value="F:DNA binding"/>
    <property type="evidence" value="ECO:0007669"/>
    <property type="project" value="InterPro"/>
</dbReference>
<evidence type="ECO:0000259" key="1">
    <source>
        <dbReference type="PROSITE" id="PS51736"/>
    </source>
</evidence>
<dbReference type="InterPro" id="IPR036162">
    <property type="entry name" value="Resolvase-like_N_sf"/>
</dbReference>
<keyword evidence="4" id="KW-1185">Reference proteome</keyword>
<name>A0A1X7K261_9MICO</name>
<dbReference type="Gene3D" id="3.90.1750.20">
    <property type="entry name" value="Putative Large Serine Recombinase, Chain B, Domain 2"/>
    <property type="match status" value="1"/>
</dbReference>
<dbReference type="PROSITE" id="PS51736">
    <property type="entry name" value="RECOMBINASES_3"/>
    <property type="match status" value="1"/>
</dbReference>
<dbReference type="InterPro" id="IPR050639">
    <property type="entry name" value="SSR_resolvase"/>
</dbReference>
<dbReference type="PROSITE" id="PS51737">
    <property type="entry name" value="RECOMBINASE_DNA_BIND"/>
    <property type="match status" value="1"/>
</dbReference>
<evidence type="ECO:0000259" key="2">
    <source>
        <dbReference type="PROSITE" id="PS51737"/>
    </source>
</evidence>